<dbReference type="EMBL" id="BOML01000075">
    <property type="protein sequence ID" value="GIE07207.1"/>
    <property type="molecule type" value="Genomic_DNA"/>
</dbReference>
<evidence type="ECO:0008006" key="5">
    <source>
        <dbReference type="Google" id="ProtNLM"/>
    </source>
</evidence>
<sequence length="400" mass="41121">MTAPRDDGLRESLRELADEVAPADMYDRVVHRSRRIARREAAVGTVAALAALGLLASGLWRLPAGDDPHRSPLALVSSSSPTREPAPEPMPSATPPAAASGQYAGRLSTTPARRKNRPQVSASTATPQSRALRDLPGHVFYQESGSRPDVVRLSPADGGAKTVLADAPSPVGISPDGDRIAYALDGALLIGETGSPETEQVATGVSTAAQAPVWSPAGDRLLVDANSPAILQVESGVLTPLAGALAAGQHLRWSGDGLKLVYATAYCSLKVTADGSDAVVPVFGDRQPVDNPDGLAACKLTSVDSTGSHVTVPLQTTGDIGTASPDTADAVVDTITGDLMALPVAGSVVGAVFDPDGNLLVRTRASGRTTLSLFSVTGDLRVQAAEPAAVRDLDLLAYTR</sequence>
<organism evidence="3 4">
    <name type="scientific">Paractinoplanes durhamensis</name>
    <dbReference type="NCBI Taxonomy" id="113563"/>
    <lineage>
        <taxon>Bacteria</taxon>
        <taxon>Bacillati</taxon>
        <taxon>Actinomycetota</taxon>
        <taxon>Actinomycetes</taxon>
        <taxon>Micromonosporales</taxon>
        <taxon>Micromonosporaceae</taxon>
        <taxon>Paractinoplanes</taxon>
    </lineage>
</organism>
<dbReference type="Proteomes" id="UP000637628">
    <property type="component" value="Unassembled WGS sequence"/>
</dbReference>
<dbReference type="InterPro" id="IPR011042">
    <property type="entry name" value="6-blade_b-propeller_TolB-like"/>
</dbReference>
<evidence type="ECO:0000256" key="2">
    <source>
        <dbReference type="SAM" id="Phobius"/>
    </source>
</evidence>
<proteinExistence type="predicted"/>
<gene>
    <name evidence="3" type="ORF">Adu01nite_85570</name>
</gene>
<reference evidence="3 4" key="1">
    <citation type="submission" date="2021-01" db="EMBL/GenBank/DDBJ databases">
        <title>Whole genome shotgun sequence of Actinoplanes durhamensis NBRC 14914.</title>
        <authorList>
            <person name="Komaki H."/>
            <person name="Tamura T."/>
        </authorList>
    </citation>
    <scope>NUCLEOTIDE SEQUENCE [LARGE SCALE GENOMIC DNA]</scope>
    <source>
        <strain evidence="3 4">NBRC 14914</strain>
    </source>
</reference>
<protein>
    <recommendedName>
        <fullName evidence="5">TolB protein</fullName>
    </recommendedName>
</protein>
<keyword evidence="4" id="KW-1185">Reference proteome</keyword>
<evidence type="ECO:0000313" key="3">
    <source>
        <dbReference type="EMBL" id="GIE07207.1"/>
    </source>
</evidence>
<feature type="region of interest" description="Disordered" evidence="1">
    <location>
        <begin position="71"/>
        <end position="134"/>
    </location>
</feature>
<feature type="compositionally biased region" description="Polar residues" evidence="1">
    <location>
        <begin position="118"/>
        <end position="129"/>
    </location>
</feature>
<accession>A0ABQ3ZBL8</accession>
<dbReference type="SUPFAM" id="SSF82171">
    <property type="entry name" value="DPP6 N-terminal domain-like"/>
    <property type="match status" value="1"/>
</dbReference>
<feature type="transmembrane region" description="Helical" evidence="2">
    <location>
        <begin position="41"/>
        <end position="60"/>
    </location>
</feature>
<evidence type="ECO:0000256" key="1">
    <source>
        <dbReference type="SAM" id="MobiDB-lite"/>
    </source>
</evidence>
<keyword evidence="2" id="KW-1133">Transmembrane helix</keyword>
<evidence type="ECO:0000313" key="4">
    <source>
        <dbReference type="Proteomes" id="UP000637628"/>
    </source>
</evidence>
<comment type="caution">
    <text evidence="3">The sequence shown here is derived from an EMBL/GenBank/DDBJ whole genome shotgun (WGS) entry which is preliminary data.</text>
</comment>
<dbReference type="Gene3D" id="2.120.10.30">
    <property type="entry name" value="TolB, C-terminal domain"/>
    <property type="match status" value="1"/>
</dbReference>
<dbReference type="RefSeq" id="WP_203735060.1">
    <property type="nucleotide sequence ID" value="NZ_BAAATX010000034.1"/>
</dbReference>
<name>A0ABQ3ZBL8_9ACTN</name>
<keyword evidence="2" id="KW-0472">Membrane</keyword>
<keyword evidence="2" id="KW-0812">Transmembrane</keyword>